<dbReference type="EMBL" id="MLJW01000500">
    <property type="protein sequence ID" value="OIQ86095.1"/>
    <property type="molecule type" value="Genomic_DNA"/>
</dbReference>
<dbReference type="SUPFAM" id="SSF48452">
    <property type="entry name" value="TPR-like"/>
    <property type="match status" value="1"/>
</dbReference>
<sequence>MVLLLVLSACAATTSKNAADASNRHRAKIYTDLGSGYYEQGLMANALDAFNEAARIDPDYALPYGGLGLVHASLKQDEEARESFRHALQLDPKSSEAHNNYGTFLCSRGYIDESITEFLAAVRNPLYPTPELAYLNAGTCAEKKKDGKNAEIYLTRALQLQPGLRQANYQLAKLYFDREDYFQARKFLQQAMLNIDATPEMLWLGVRIERQLGGSDAESSYRMLLKNKYPNSEQTRAMLSGE</sequence>
<proteinExistence type="predicted"/>
<dbReference type="InterPro" id="IPR052943">
    <property type="entry name" value="TMTC_O-mannosyl-trnsfr"/>
</dbReference>
<dbReference type="NCBIfam" id="TIGR02521">
    <property type="entry name" value="type_IV_pilW"/>
    <property type="match status" value="1"/>
</dbReference>
<dbReference type="InterPro" id="IPR019734">
    <property type="entry name" value="TPR_rpt"/>
</dbReference>
<name>A0A1J5R226_9ZZZZ</name>
<evidence type="ECO:0000313" key="1">
    <source>
        <dbReference type="EMBL" id="OIQ86095.1"/>
    </source>
</evidence>
<dbReference type="SMART" id="SM00028">
    <property type="entry name" value="TPR"/>
    <property type="match status" value="4"/>
</dbReference>
<accession>A0A1J5R226</accession>
<dbReference type="PANTHER" id="PTHR44809:SF1">
    <property type="entry name" value="PROTEIN O-MANNOSYL-TRANSFERASE TMTC1"/>
    <property type="match status" value="1"/>
</dbReference>
<dbReference type="PANTHER" id="PTHR44809">
    <property type="match status" value="1"/>
</dbReference>
<dbReference type="PROSITE" id="PS50005">
    <property type="entry name" value="TPR"/>
    <property type="match status" value="2"/>
</dbReference>
<dbReference type="PROSITE" id="PS50293">
    <property type="entry name" value="TPR_REGION"/>
    <property type="match status" value="1"/>
</dbReference>
<dbReference type="InterPro" id="IPR011990">
    <property type="entry name" value="TPR-like_helical_dom_sf"/>
</dbReference>
<reference evidence="1" key="1">
    <citation type="submission" date="2016-10" db="EMBL/GenBank/DDBJ databases">
        <title>Sequence of Gallionella enrichment culture.</title>
        <authorList>
            <person name="Poehlein A."/>
            <person name="Muehling M."/>
            <person name="Daniel R."/>
        </authorList>
    </citation>
    <scope>NUCLEOTIDE SEQUENCE</scope>
</reference>
<dbReference type="Pfam" id="PF13181">
    <property type="entry name" value="TPR_8"/>
    <property type="match status" value="1"/>
</dbReference>
<organism evidence="1">
    <name type="scientific">mine drainage metagenome</name>
    <dbReference type="NCBI Taxonomy" id="410659"/>
    <lineage>
        <taxon>unclassified sequences</taxon>
        <taxon>metagenomes</taxon>
        <taxon>ecological metagenomes</taxon>
    </lineage>
</organism>
<dbReference type="InterPro" id="IPR013360">
    <property type="entry name" value="Pilus_4_PilW"/>
</dbReference>
<comment type="caution">
    <text evidence="1">The sequence shown here is derived from an EMBL/GenBank/DDBJ whole genome shotgun (WGS) entry which is preliminary data.</text>
</comment>
<gene>
    <name evidence="1" type="primary">yrrB_18</name>
    <name evidence="1" type="ORF">GALL_320350</name>
</gene>
<dbReference type="Gene3D" id="1.25.40.10">
    <property type="entry name" value="Tetratricopeptide repeat domain"/>
    <property type="match status" value="1"/>
</dbReference>
<protein>
    <submittedName>
        <fullName evidence="1">TPR repeat-containing protein YrrB</fullName>
    </submittedName>
</protein>
<dbReference type="Pfam" id="PF13432">
    <property type="entry name" value="TPR_16"/>
    <property type="match status" value="1"/>
</dbReference>
<dbReference type="AlphaFoldDB" id="A0A1J5R226"/>